<evidence type="ECO:0000313" key="6">
    <source>
        <dbReference type="Proteomes" id="UP000678374"/>
    </source>
</evidence>
<dbReference type="Gene3D" id="2.120.10.80">
    <property type="entry name" value="Kelch-type beta propeller"/>
    <property type="match status" value="3"/>
</dbReference>
<dbReference type="InterPro" id="IPR056737">
    <property type="entry name" value="Beta-prop_ATRN-MKLN-like"/>
</dbReference>
<dbReference type="PANTHER" id="PTHR45632:SF3">
    <property type="entry name" value="KELCH-LIKE PROTEIN 32"/>
    <property type="match status" value="1"/>
</dbReference>
<protein>
    <submittedName>
        <fullName evidence="5">Cadherin-like domain-containing protein</fullName>
    </submittedName>
</protein>
<dbReference type="PANTHER" id="PTHR45632">
    <property type="entry name" value="LD33804P"/>
    <property type="match status" value="1"/>
</dbReference>
<dbReference type="Pfam" id="PF24681">
    <property type="entry name" value="Kelch_KLHDC2_KLHL20_DRC7"/>
    <property type="match status" value="1"/>
</dbReference>
<evidence type="ECO:0000256" key="3">
    <source>
        <dbReference type="SAM" id="SignalP"/>
    </source>
</evidence>
<keyword evidence="6" id="KW-1185">Reference proteome</keyword>
<sequence>MKNTPMRMGLAALLTSLAAQAGAFSLTDRIDCQRAVERVLWQHRGDAGQRLAFEQVLPERLIRRRAEDVERQSNALAQWWRTPITSAQLQAELDRMAAGSKDPAMLRELFAALGNDPLRAAECLARPALADRLWRAQYARDERIHGERRRQVLAEHASGQATTAERQSHVLVRDRAALAGAGAGARLLAPEAFDRQARLLRAAATTPAGSLALGQTVRLREDSDRWTAVRVDAVDGPVLRSRATVWRKTPIETWWSQARKGFAATLALPEARYTLPQVATVCRDDSWQPTASLPDGRYEHTAVWTGSEMIVWGGMEAVGNYRIDGARYRPATDTWLPMADAPVTRTAMSSAWTGSEMLVWGGRADGVGSLYDPATDTWRATSAVNAPLEGASWAASVWTGKELIVWGGMGGMTGNAVNTGARYNPKTDTWVRLPASPLAARAFVPAAWTGQEMVVWSGYNVSIGQLYGDGARYNPGTNQWTPMSTANAPDANYWNTAVWSGSEVLVWGGVVGGTEVRAYNPASNSWRIGSGSGMPQWRYMHGAVWTGSEMLVHGGWPSAAPAGLYNPVTDSWRTATGIGHQPGTQAGTLVWTGTEALAWGGMDDQFGFRADGGRYNPSADSWQPMTTNNVPTGRGLHSAEWTGAEMVIWGGYDGVGVTDAGARYTPATDSWQPTSTVGAATARNNATAVWTGNEIIFWGAGSSAPFTPDTGGIYNPATDQWRPMSSKKGPWVTYGHTAVWTGSEMITYGGISSSEGPYIYDLASNSWRRGTLNKDPGHRDHHGAVWSGSEMIVWGGSIDAGVRPTGGRYNPATNTWTPLPVSGSPDARMWPVAVWTGSEAIFWGGYDQLFGVDYNDGARFSPTTGQWTRTSQNGAPTPRIAQGVYTGSEMIVWGGTLNGSGGRYDPATNSWRATTLLHAPDGRPSGGRWSTVFTGDRMIIWGGYPPVRQGAAYCTSGAPNQAPQAAADRYRAKPGKSLLVSTERSVLRNDSDANGDRLGARLVSPPAGQLSFNANGSFRYTPPPGFTGTDQFDYVANDDLLDSAPTTVRIQVK</sequence>
<reference evidence="5" key="1">
    <citation type="submission" date="2021-04" db="EMBL/GenBank/DDBJ databases">
        <title>The genome sequence of Ideonella sp. 4Y11.</title>
        <authorList>
            <person name="Liu Y."/>
        </authorList>
    </citation>
    <scope>NUCLEOTIDE SEQUENCE</scope>
    <source>
        <strain evidence="5">4Y11</strain>
    </source>
</reference>
<dbReference type="SUPFAM" id="SSF117281">
    <property type="entry name" value="Kelch motif"/>
    <property type="match status" value="3"/>
</dbReference>
<evidence type="ECO:0000259" key="4">
    <source>
        <dbReference type="Pfam" id="PF24981"/>
    </source>
</evidence>
<feature type="signal peptide" evidence="3">
    <location>
        <begin position="1"/>
        <end position="21"/>
    </location>
</feature>
<organism evidence="5 6">
    <name type="scientific">Ideonella aquatica</name>
    <dbReference type="NCBI Taxonomy" id="2824119"/>
    <lineage>
        <taxon>Bacteria</taxon>
        <taxon>Pseudomonadati</taxon>
        <taxon>Pseudomonadota</taxon>
        <taxon>Betaproteobacteria</taxon>
        <taxon>Burkholderiales</taxon>
        <taxon>Sphaerotilaceae</taxon>
        <taxon>Ideonella</taxon>
    </lineage>
</organism>
<feature type="domain" description="Attractin/MKLN-like beta-propeller" evidence="4">
    <location>
        <begin position="288"/>
        <end position="512"/>
    </location>
</feature>
<dbReference type="AlphaFoldDB" id="A0A940YGT7"/>
<evidence type="ECO:0000256" key="2">
    <source>
        <dbReference type="ARBA" id="ARBA00022737"/>
    </source>
</evidence>
<proteinExistence type="predicted"/>
<comment type="caution">
    <text evidence="5">The sequence shown here is derived from an EMBL/GenBank/DDBJ whole genome shotgun (WGS) entry which is preliminary data.</text>
</comment>
<gene>
    <name evidence="5" type="ORF">KAK06_12960</name>
</gene>
<keyword evidence="1" id="KW-0880">Kelch repeat</keyword>
<keyword evidence="3" id="KW-0732">Signal</keyword>
<dbReference type="Proteomes" id="UP000678374">
    <property type="component" value="Unassembled WGS sequence"/>
</dbReference>
<dbReference type="InterPro" id="IPR015915">
    <property type="entry name" value="Kelch-typ_b-propeller"/>
</dbReference>
<name>A0A940YGT7_9BURK</name>
<dbReference type="EMBL" id="JAGQDE010000010">
    <property type="protein sequence ID" value="MBQ0959855.1"/>
    <property type="molecule type" value="Genomic_DNA"/>
</dbReference>
<feature type="chain" id="PRO_5037324048" evidence="3">
    <location>
        <begin position="22"/>
        <end position="1053"/>
    </location>
</feature>
<keyword evidence="2" id="KW-0677">Repeat</keyword>
<dbReference type="RefSeq" id="WP_210802530.1">
    <property type="nucleotide sequence ID" value="NZ_JAGQDE010000010.1"/>
</dbReference>
<dbReference type="Pfam" id="PF24981">
    <property type="entry name" value="Beta-prop_ATRN-LZTR1"/>
    <property type="match status" value="1"/>
</dbReference>
<evidence type="ECO:0000313" key="5">
    <source>
        <dbReference type="EMBL" id="MBQ0959855.1"/>
    </source>
</evidence>
<accession>A0A940YGT7</accession>
<dbReference type="Pfam" id="PF17963">
    <property type="entry name" value="Big_9"/>
    <property type="match status" value="1"/>
</dbReference>
<dbReference type="Gene3D" id="2.60.40.3440">
    <property type="match status" value="1"/>
</dbReference>
<evidence type="ECO:0000256" key="1">
    <source>
        <dbReference type="ARBA" id="ARBA00022441"/>
    </source>
</evidence>